<comment type="subunit">
    <text evidence="5">Homodimer.</text>
</comment>
<dbReference type="NCBIfam" id="TIGR01093">
    <property type="entry name" value="aroD"/>
    <property type="match status" value="1"/>
</dbReference>
<evidence type="ECO:0000256" key="1">
    <source>
        <dbReference type="ARBA" id="ARBA00001864"/>
    </source>
</evidence>
<sequence length="250" mass="27117">MNAVLLKKLTIGSGRQKICVPITATTKEEVVNSAEQILAGPVDFIEWRIDFMKNSSLTDLLNTAGQLQVVLGQIPLLVTFRSVNEGGKQSIGEEEYFQLYITLAKRRLADAFDLELSRPAETRRSLVNRLHEMGRKVIFSAHHFSDTPPESVIISTLKKMEAEDADIAKIAVMPCSPADVLVLMNATLKASEAMTVPVITMSMGALGKLSRISGSVTGSAVTFGSVDQASAPGQIEVGFLEQILNQLQTN</sequence>
<dbReference type="GO" id="GO:0003855">
    <property type="term" value="F:3-dehydroquinate dehydratase activity"/>
    <property type="evidence" value="ECO:0007669"/>
    <property type="project" value="UniProtKB-EC"/>
</dbReference>
<reference evidence="7" key="1">
    <citation type="journal article" date="2019" name="Int. J. Syst. Evol. Microbiol.">
        <title>The Global Catalogue of Microorganisms (GCM) 10K type strain sequencing project: providing services to taxonomists for standard genome sequencing and annotation.</title>
        <authorList>
            <consortium name="The Broad Institute Genomics Platform"/>
            <consortium name="The Broad Institute Genome Sequencing Center for Infectious Disease"/>
            <person name="Wu L."/>
            <person name="Ma J."/>
        </authorList>
    </citation>
    <scope>NUCLEOTIDE SEQUENCE [LARGE SCALE GENOMIC DNA]</scope>
    <source>
        <strain evidence="7">TISTR 2466</strain>
    </source>
</reference>
<organism evidence="6 7">
    <name type="scientific">Sporolactobacillus shoreicorticis</name>
    <dbReference type="NCBI Taxonomy" id="1923877"/>
    <lineage>
        <taxon>Bacteria</taxon>
        <taxon>Bacillati</taxon>
        <taxon>Bacillota</taxon>
        <taxon>Bacilli</taxon>
        <taxon>Bacillales</taxon>
        <taxon>Sporolactobacillaceae</taxon>
        <taxon>Sporolactobacillus</taxon>
    </lineage>
</organism>
<evidence type="ECO:0000256" key="4">
    <source>
        <dbReference type="ARBA" id="ARBA00023270"/>
    </source>
</evidence>
<comment type="caution">
    <text evidence="6">The sequence shown here is derived from an EMBL/GenBank/DDBJ whole genome shotgun (WGS) entry which is preliminary data.</text>
</comment>
<dbReference type="Proteomes" id="UP001597399">
    <property type="component" value="Unassembled WGS sequence"/>
</dbReference>
<accession>A0ABW5S4V4</accession>
<name>A0ABW5S4V4_9BACL</name>
<feature type="binding site" evidence="5">
    <location>
        <position position="230"/>
    </location>
    <ligand>
        <name>3-dehydroquinate</name>
        <dbReference type="ChEBI" id="CHEBI:32364"/>
    </ligand>
</feature>
<evidence type="ECO:0000313" key="6">
    <source>
        <dbReference type="EMBL" id="MFD2694470.1"/>
    </source>
</evidence>
<keyword evidence="2 5" id="KW-0057">Aromatic amino acid biosynthesis</keyword>
<dbReference type="InterPro" id="IPR013785">
    <property type="entry name" value="Aldolase_TIM"/>
</dbReference>
<dbReference type="Pfam" id="PF01487">
    <property type="entry name" value="DHquinase_I"/>
    <property type="match status" value="1"/>
</dbReference>
<feature type="binding site" evidence="5">
    <location>
        <position position="211"/>
    </location>
    <ligand>
        <name>3-dehydroquinate</name>
        <dbReference type="ChEBI" id="CHEBI:32364"/>
    </ligand>
</feature>
<dbReference type="Gene3D" id="3.20.20.70">
    <property type="entry name" value="Aldolase class I"/>
    <property type="match status" value="1"/>
</dbReference>
<evidence type="ECO:0000256" key="5">
    <source>
        <dbReference type="HAMAP-Rule" id="MF_00214"/>
    </source>
</evidence>
<dbReference type="SUPFAM" id="SSF51569">
    <property type="entry name" value="Aldolase"/>
    <property type="match status" value="1"/>
</dbReference>
<comment type="pathway">
    <text evidence="5">Metabolic intermediate biosynthesis; chorismate biosynthesis; chorismate from D-erythrose 4-phosphate and phosphoenolpyruvate: step 3/7.</text>
</comment>
<gene>
    <name evidence="5 6" type="primary">aroD</name>
    <name evidence="6" type="ORF">ACFSUE_12675</name>
</gene>
<feature type="active site" description="Schiff-base intermediate with substrate" evidence="5">
    <location>
        <position position="169"/>
    </location>
</feature>
<evidence type="ECO:0000313" key="7">
    <source>
        <dbReference type="Proteomes" id="UP001597399"/>
    </source>
</evidence>
<dbReference type="RefSeq" id="WP_253062143.1">
    <property type="nucleotide sequence ID" value="NZ_JAMXWM010000012.1"/>
</dbReference>
<dbReference type="PANTHER" id="PTHR43699:SF1">
    <property type="entry name" value="3-DEHYDROQUINATE DEHYDRATASE"/>
    <property type="match status" value="1"/>
</dbReference>
<evidence type="ECO:0000256" key="3">
    <source>
        <dbReference type="ARBA" id="ARBA00023239"/>
    </source>
</evidence>
<dbReference type="CDD" id="cd00502">
    <property type="entry name" value="DHQase_I"/>
    <property type="match status" value="1"/>
</dbReference>
<dbReference type="EC" id="4.2.1.10" evidence="5"/>
<dbReference type="InterPro" id="IPR001381">
    <property type="entry name" value="DHquinase_I"/>
</dbReference>
<keyword evidence="7" id="KW-1185">Reference proteome</keyword>
<evidence type="ECO:0000256" key="2">
    <source>
        <dbReference type="ARBA" id="ARBA00023141"/>
    </source>
</evidence>
<comment type="function">
    <text evidence="5">Involved in the third step of the chorismate pathway, which leads to the biosynthesis of aromatic amino acids. Catalyzes the cis-dehydration of 3-dehydroquinate (DHQ) and introduces the first double bond of the aromatic ring to yield 3-dehydroshikimate.</text>
</comment>
<feature type="binding site" evidence="5">
    <location>
        <position position="81"/>
    </location>
    <ligand>
        <name>3-dehydroquinate</name>
        <dbReference type="ChEBI" id="CHEBI:32364"/>
    </ligand>
</feature>
<keyword evidence="5" id="KW-0028">Amino-acid biosynthesis</keyword>
<dbReference type="InterPro" id="IPR050146">
    <property type="entry name" value="Type-I_3-dehydroquinase"/>
</dbReference>
<feature type="active site" description="Proton donor/acceptor" evidence="5">
    <location>
        <position position="142"/>
    </location>
</feature>
<comment type="caution">
    <text evidence="5">Lacks conserved residue(s) required for the propagation of feature annotation.</text>
</comment>
<dbReference type="PANTHER" id="PTHR43699">
    <property type="entry name" value="3-DEHYDROQUINATE DEHYDRATASE"/>
    <property type="match status" value="1"/>
</dbReference>
<dbReference type="EMBL" id="JBHUMQ010000027">
    <property type="protein sequence ID" value="MFD2694470.1"/>
    <property type="molecule type" value="Genomic_DNA"/>
</dbReference>
<comment type="similarity">
    <text evidence="5">Belongs to the type-I 3-dehydroquinase family.</text>
</comment>
<keyword evidence="4 5" id="KW-0704">Schiff base</keyword>
<proteinExistence type="inferred from homology"/>
<protein>
    <recommendedName>
        <fullName evidence="5">3-dehydroquinate dehydratase</fullName>
        <shortName evidence="5">3-dehydroquinase</shortName>
        <ecNumber evidence="5">4.2.1.10</ecNumber>
    </recommendedName>
    <alternativeName>
        <fullName evidence="5">Type I DHQase</fullName>
    </alternativeName>
    <alternativeName>
        <fullName evidence="5">Type I dehydroquinase</fullName>
        <shortName evidence="5">DHQ1</shortName>
    </alternativeName>
</protein>
<dbReference type="HAMAP" id="MF_00214">
    <property type="entry name" value="AroD"/>
    <property type="match status" value="1"/>
</dbReference>
<comment type="catalytic activity">
    <reaction evidence="1 5">
        <text>3-dehydroquinate = 3-dehydroshikimate + H2O</text>
        <dbReference type="Rhea" id="RHEA:21096"/>
        <dbReference type="ChEBI" id="CHEBI:15377"/>
        <dbReference type="ChEBI" id="CHEBI:16630"/>
        <dbReference type="ChEBI" id="CHEBI:32364"/>
        <dbReference type="EC" id="4.2.1.10"/>
    </reaction>
</comment>
<feature type="binding site" evidence="5">
    <location>
        <position position="234"/>
    </location>
    <ligand>
        <name>3-dehydroquinate</name>
        <dbReference type="ChEBI" id="CHEBI:32364"/>
    </ligand>
</feature>
<keyword evidence="3 5" id="KW-0456">Lyase</keyword>
<feature type="binding site" evidence="5">
    <location>
        <begin position="46"/>
        <end position="48"/>
    </location>
    <ligand>
        <name>3-dehydroquinate</name>
        <dbReference type="ChEBI" id="CHEBI:32364"/>
    </ligand>
</feature>